<keyword evidence="9" id="KW-0472">Membrane</keyword>
<dbReference type="Gene3D" id="1.10.287.130">
    <property type="match status" value="1"/>
</dbReference>
<organism evidence="11 12">
    <name type="scientific">Candidatus Southlakia epibionticum</name>
    <dbReference type="NCBI Taxonomy" id="3043284"/>
    <lineage>
        <taxon>Bacteria</taxon>
        <taxon>Candidatus Saccharimonadota</taxon>
        <taxon>Candidatus Saccharimonadia</taxon>
        <taxon>Candidatus Saccharimonadales</taxon>
        <taxon>Candidatus Saccharimonadaceae</taxon>
        <taxon>Candidatus Southlakia</taxon>
    </lineage>
</organism>
<evidence type="ECO:0000259" key="10">
    <source>
        <dbReference type="PROSITE" id="PS50109"/>
    </source>
</evidence>
<evidence type="ECO:0000256" key="1">
    <source>
        <dbReference type="ARBA" id="ARBA00000085"/>
    </source>
</evidence>
<dbReference type="InterPro" id="IPR036890">
    <property type="entry name" value="HATPase_C_sf"/>
</dbReference>
<evidence type="ECO:0000256" key="5">
    <source>
        <dbReference type="ARBA" id="ARBA00022741"/>
    </source>
</evidence>
<feature type="transmembrane region" description="Helical" evidence="9">
    <location>
        <begin position="56"/>
        <end position="82"/>
    </location>
</feature>
<dbReference type="PANTHER" id="PTHR42878:SF7">
    <property type="entry name" value="SENSOR HISTIDINE KINASE GLRK"/>
    <property type="match status" value="1"/>
</dbReference>
<dbReference type="InterPro" id="IPR036097">
    <property type="entry name" value="HisK_dim/P_sf"/>
</dbReference>
<dbReference type="InterPro" id="IPR050351">
    <property type="entry name" value="BphY/WalK/GraS-like"/>
</dbReference>
<dbReference type="InterPro" id="IPR005467">
    <property type="entry name" value="His_kinase_dom"/>
</dbReference>
<evidence type="ECO:0000256" key="2">
    <source>
        <dbReference type="ARBA" id="ARBA00012438"/>
    </source>
</evidence>
<evidence type="ECO:0000256" key="9">
    <source>
        <dbReference type="SAM" id="Phobius"/>
    </source>
</evidence>
<keyword evidence="12" id="KW-1185">Reference proteome</keyword>
<comment type="catalytic activity">
    <reaction evidence="1">
        <text>ATP + protein L-histidine = ADP + protein N-phospho-L-histidine.</text>
        <dbReference type="EC" id="2.7.13.3"/>
    </reaction>
</comment>
<keyword evidence="5" id="KW-0547">Nucleotide-binding</keyword>
<dbReference type="SMART" id="SM00387">
    <property type="entry name" value="HATPase_c"/>
    <property type="match status" value="1"/>
</dbReference>
<evidence type="ECO:0000313" key="11">
    <source>
        <dbReference type="EMBL" id="WIO45947.1"/>
    </source>
</evidence>
<dbReference type="PROSITE" id="PS50109">
    <property type="entry name" value="HIS_KIN"/>
    <property type="match status" value="1"/>
</dbReference>
<dbReference type="RefSeq" id="WP_376754312.1">
    <property type="nucleotide sequence ID" value="NZ_CP124550.1"/>
</dbReference>
<dbReference type="Proteomes" id="UP001177295">
    <property type="component" value="Chromosome"/>
</dbReference>
<dbReference type="InterPro" id="IPR003594">
    <property type="entry name" value="HATPase_dom"/>
</dbReference>
<dbReference type="Gene3D" id="3.30.565.10">
    <property type="entry name" value="Histidine kinase-like ATPase, C-terminal domain"/>
    <property type="match status" value="1"/>
</dbReference>
<proteinExistence type="predicted"/>
<gene>
    <name evidence="11" type="ORF">SEML1_0318</name>
</gene>
<evidence type="ECO:0000256" key="8">
    <source>
        <dbReference type="ARBA" id="ARBA00023012"/>
    </source>
</evidence>
<accession>A0ABY8WX55</accession>
<evidence type="ECO:0000256" key="6">
    <source>
        <dbReference type="ARBA" id="ARBA00022777"/>
    </source>
</evidence>
<dbReference type="InterPro" id="IPR003661">
    <property type="entry name" value="HisK_dim/P_dom"/>
</dbReference>
<reference evidence="11 12" key="1">
    <citation type="journal article" date="2023" name="Cell">
        <title>Genetic manipulation of Patescibacteria provides mechanistic insights into microbial dark matter and the epibiotic lifestyle.</title>
        <authorList>
            <person name="Wang Y."/>
            <person name="Gallagher L.A."/>
            <person name="Andrade P.A."/>
            <person name="Liu A."/>
            <person name="Humphreys I.R."/>
            <person name="Turkarslan S."/>
            <person name="Cutler K.J."/>
            <person name="Arrieta-Ortiz M.L."/>
            <person name="Li Y."/>
            <person name="Radey M.C."/>
            <person name="McLean J.S."/>
            <person name="Cong Q."/>
            <person name="Baker D."/>
            <person name="Baliga N.S."/>
            <person name="Peterson S.B."/>
            <person name="Mougous J.D."/>
        </authorList>
    </citation>
    <scope>NUCLEOTIDE SEQUENCE [LARGE SCALE GENOMIC DNA]</scope>
    <source>
        <strain evidence="11 12">ML1</strain>
    </source>
</reference>
<dbReference type="CDD" id="cd00075">
    <property type="entry name" value="HATPase"/>
    <property type="match status" value="1"/>
</dbReference>
<keyword evidence="4" id="KW-0808">Transferase</keyword>
<evidence type="ECO:0000256" key="7">
    <source>
        <dbReference type="ARBA" id="ARBA00022840"/>
    </source>
</evidence>
<dbReference type="PRINTS" id="PR00344">
    <property type="entry name" value="BCTRLSENSOR"/>
</dbReference>
<feature type="domain" description="Histidine kinase" evidence="10">
    <location>
        <begin position="267"/>
        <end position="485"/>
    </location>
</feature>
<keyword evidence="9" id="KW-0812">Transmembrane</keyword>
<keyword evidence="3" id="KW-0597">Phosphoprotein</keyword>
<dbReference type="EMBL" id="CP124550">
    <property type="protein sequence ID" value="WIO45947.1"/>
    <property type="molecule type" value="Genomic_DNA"/>
</dbReference>
<keyword evidence="7" id="KW-0067">ATP-binding</keyword>
<dbReference type="PANTHER" id="PTHR42878">
    <property type="entry name" value="TWO-COMPONENT HISTIDINE KINASE"/>
    <property type="match status" value="1"/>
</dbReference>
<sequence length="517" mass="56524">MALGKNTRHAPKRVAEMRDYWRIYRRNAILLSLLTQLLVVLVVGGALIVAGAHIDALPFIITMGATIITSVALNIYLILFLLAPLRDLATAIARAAGQTVDQPLGNPNLPRYAKDGFHDMLLYIYKNNSADNADADNSHASQRYKTLLTALNQTNTGIVVMNTAGEISFANRAAPVKQTKEGALKLELLFDEPDDFTNWLAACETNTVHAQQTWLRVPNKIIGDEDRRIFNVTASFEQGSAAEVVLIAYDESDIYQPEDDGLDFISFAAHELRGPITVIRGYLDVLSLELEDVLTAEQKELFQRLIVSGNRLSGYINNILNTSKYDRRHLKIHLSEESLAHIYQTIRDDMNLRASSQHRQLVVDIPDNLPTVAADPSSISEVLSNLIDNGIKYSNNGGIVRVNAAVEGAFVKVSVVDNGIGMPANVVGNLFHKFYRSHRSRETVAGTGIGLYICKAIVESHGGTISVSSTEGVGSTFSFTLPVYASVAETLQANGHINTALVARHGESITNHATYSG</sequence>
<dbReference type="SMART" id="SM00388">
    <property type="entry name" value="HisKA"/>
    <property type="match status" value="1"/>
</dbReference>
<dbReference type="CDD" id="cd00082">
    <property type="entry name" value="HisKA"/>
    <property type="match status" value="1"/>
</dbReference>
<evidence type="ECO:0000313" key="12">
    <source>
        <dbReference type="Proteomes" id="UP001177295"/>
    </source>
</evidence>
<evidence type="ECO:0000256" key="4">
    <source>
        <dbReference type="ARBA" id="ARBA00022679"/>
    </source>
</evidence>
<dbReference type="GO" id="GO:0016301">
    <property type="term" value="F:kinase activity"/>
    <property type="evidence" value="ECO:0007669"/>
    <property type="project" value="UniProtKB-KW"/>
</dbReference>
<dbReference type="SUPFAM" id="SSF47384">
    <property type="entry name" value="Homodimeric domain of signal transducing histidine kinase"/>
    <property type="match status" value="1"/>
</dbReference>
<dbReference type="Pfam" id="PF00512">
    <property type="entry name" value="HisKA"/>
    <property type="match status" value="1"/>
</dbReference>
<keyword evidence="8" id="KW-0902">Two-component regulatory system</keyword>
<evidence type="ECO:0000256" key="3">
    <source>
        <dbReference type="ARBA" id="ARBA00022553"/>
    </source>
</evidence>
<protein>
    <recommendedName>
        <fullName evidence="2">histidine kinase</fullName>
        <ecNumber evidence="2">2.7.13.3</ecNumber>
    </recommendedName>
</protein>
<keyword evidence="6 11" id="KW-0418">Kinase</keyword>
<dbReference type="EC" id="2.7.13.3" evidence="2"/>
<feature type="transmembrane region" description="Helical" evidence="9">
    <location>
        <begin position="28"/>
        <end position="50"/>
    </location>
</feature>
<dbReference type="InterPro" id="IPR004358">
    <property type="entry name" value="Sig_transdc_His_kin-like_C"/>
</dbReference>
<dbReference type="SUPFAM" id="SSF55874">
    <property type="entry name" value="ATPase domain of HSP90 chaperone/DNA topoisomerase II/histidine kinase"/>
    <property type="match status" value="1"/>
</dbReference>
<keyword evidence="9" id="KW-1133">Transmembrane helix</keyword>
<name>A0ABY8WX55_9BACT</name>
<dbReference type="Pfam" id="PF02518">
    <property type="entry name" value="HATPase_c"/>
    <property type="match status" value="1"/>
</dbReference>